<proteinExistence type="inferred from homology"/>
<comment type="cofactor">
    <cofactor evidence="1">
        <name>Cu cation</name>
        <dbReference type="ChEBI" id="CHEBI:23378"/>
    </cofactor>
</comment>
<dbReference type="SUPFAM" id="SSF49503">
    <property type="entry name" value="Cupredoxins"/>
    <property type="match status" value="1"/>
</dbReference>
<dbReference type="Pfam" id="PF00116">
    <property type="entry name" value="COX2"/>
    <property type="match status" value="1"/>
</dbReference>
<dbReference type="PRINTS" id="PR01166">
    <property type="entry name" value="CYCOXIDASEII"/>
</dbReference>
<evidence type="ECO:0000256" key="4">
    <source>
        <dbReference type="ARBA" id="ARBA00023136"/>
    </source>
</evidence>
<comment type="subcellular location">
    <subcellularLocation>
        <location evidence="2">Membrane</location>
    </subcellularLocation>
</comment>
<accession>A0A345WJW8</accession>
<evidence type="ECO:0000256" key="1">
    <source>
        <dbReference type="ARBA" id="ARBA00001935"/>
    </source>
</evidence>
<reference evidence="9" key="2">
    <citation type="journal article" date="2018" name="Mitochondrial DNA Part B Resour">
        <title>Uronema marinum mitochondrion, complete genome.</title>
        <authorList>
            <person name="Li R."/>
            <person name="Gao Y."/>
            <person name="Hou Y."/>
            <person name="Ye S."/>
            <person name="Wang L."/>
            <person name="Sun J."/>
            <person name="Li Q."/>
        </authorList>
    </citation>
    <scope>NUCLEOTIDE SEQUENCE</scope>
</reference>
<evidence type="ECO:0000256" key="6">
    <source>
        <dbReference type="ARBA" id="ARBA00049512"/>
    </source>
</evidence>
<dbReference type="GO" id="GO:0016020">
    <property type="term" value="C:membrane"/>
    <property type="evidence" value="ECO:0007669"/>
    <property type="project" value="UniProtKB-SubCell"/>
</dbReference>
<organism evidence="9">
    <name type="scientific">Uronema marinum</name>
    <name type="common">Marine ciliate</name>
    <dbReference type="NCBI Taxonomy" id="35107"/>
    <lineage>
        <taxon>Eukaryota</taxon>
        <taxon>Sar</taxon>
        <taxon>Alveolata</taxon>
        <taxon>Ciliophora</taxon>
        <taxon>Intramacronucleata</taxon>
        <taxon>Oligohymenophorea</taxon>
        <taxon>Scuticociliatia</taxon>
        <taxon>Philasterida</taxon>
        <taxon>Uronematidae</taxon>
        <taxon>Uronema</taxon>
    </lineage>
</organism>
<evidence type="ECO:0000256" key="5">
    <source>
        <dbReference type="ARBA" id="ARBA00031389"/>
    </source>
</evidence>
<dbReference type="Gene3D" id="2.60.40.420">
    <property type="entry name" value="Cupredoxins - blue copper proteins"/>
    <property type="match status" value="1"/>
</dbReference>
<keyword evidence="7" id="KW-0812">Transmembrane</keyword>
<dbReference type="GeneID" id="37625977"/>
<evidence type="ECO:0000259" key="8">
    <source>
        <dbReference type="PROSITE" id="PS50857"/>
    </source>
</evidence>
<feature type="transmembrane region" description="Helical" evidence="7">
    <location>
        <begin position="35"/>
        <end position="56"/>
    </location>
</feature>
<dbReference type="RefSeq" id="YP_009512669.1">
    <property type="nucleotide sequence ID" value="NC_039174.1"/>
</dbReference>
<dbReference type="GO" id="GO:0004129">
    <property type="term" value="F:cytochrome-c oxidase activity"/>
    <property type="evidence" value="ECO:0007669"/>
    <property type="project" value="UniProtKB-EC"/>
</dbReference>
<dbReference type="InterPro" id="IPR045187">
    <property type="entry name" value="CcO_II"/>
</dbReference>
<feature type="domain" description="Cytochrome oxidase subunit II copper A binding" evidence="8">
    <location>
        <begin position="440"/>
        <end position="556"/>
    </location>
</feature>
<dbReference type="PROSITE" id="PS50857">
    <property type="entry name" value="COX2_CUA"/>
    <property type="match status" value="1"/>
</dbReference>
<protein>
    <recommendedName>
        <fullName evidence="5">Cytochrome c oxidase polypeptide II</fullName>
    </recommendedName>
</protein>
<evidence type="ECO:0000256" key="2">
    <source>
        <dbReference type="ARBA" id="ARBA00004370"/>
    </source>
</evidence>
<dbReference type="GO" id="GO:0005507">
    <property type="term" value="F:copper ion binding"/>
    <property type="evidence" value="ECO:0007669"/>
    <property type="project" value="InterPro"/>
</dbReference>
<evidence type="ECO:0000256" key="7">
    <source>
        <dbReference type="SAM" id="Phobius"/>
    </source>
</evidence>
<comment type="catalytic activity">
    <reaction evidence="6">
        <text>4 Fe(II)-[cytochrome c] + O2 + 8 H(+)(in) = 4 Fe(III)-[cytochrome c] + 2 H2O + 4 H(+)(out)</text>
        <dbReference type="Rhea" id="RHEA:11436"/>
        <dbReference type="Rhea" id="RHEA-COMP:10350"/>
        <dbReference type="Rhea" id="RHEA-COMP:14399"/>
        <dbReference type="ChEBI" id="CHEBI:15377"/>
        <dbReference type="ChEBI" id="CHEBI:15378"/>
        <dbReference type="ChEBI" id="CHEBI:15379"/>
        <dbReference type="ChEBI" id="CHEBI:29033"/>
        <dbReference type="ChEBI" id="CHEBI:29034"/>
        <dbReference type="EC" id="7.1.1.9"/>
    </reaction>
    <physiologicalReaction direction="left-to-right" evidence="6">
        <dbReference type="Rhea" id="RHEA:11437"/>
    </physiologicalReaction>
</comment>
<geneLocation type="mitochondrion" evidence="9"/>
<comment type="similarity">
    <text evidence="3">Belongs to the cytochrome c oxidase subunit 2 family.</text>
</comment>
<dbReference type="InterPro" id="IPR008972">
    <property type="entry name" value="Cupredoxin"/>
</dbReference>
<gene>
    <name evidence="9" type="primary">cox2</name>
</gene>
<reference evidence="9" key="1">
    <citation type="submission" date="2017-10" db="EMBL/GenBank/DDBJ databases">
        <authorList>
            <person name="Banno H."/>
            <person name="Chua N.-H."/>
        </authorList>
    </citation>
    <scope>NUCLEOTIDE SEQUENCE</scope>
</reference>
<dbReference type="PANTHER" id="PTHR22888:SF9">
    <property type="entry name" value="CYTOCHROME C OXIDASE SUBUNIT 2"/>
    <property type="match status" value="1"/>
</dbReference>
<keyword evidence="4 7" id="KW-0472">Membrane</keyword>
<feature type="transmembrane region" description="Helical" evidence="7">
    <location>
        <begin position="77"/>
        <end position="94"/>
    </location>
</feature>
<dbReference type="EMBL" id="MG272262">
    <property type="protein sequence ID" value="AXJ93361.1"/>
    <property type="molecule type" value="Genomic_DNA"/>
</dbReference>
<evidence type="ECO:0000313" key="9">
    <source>
        <dbReference type="EMBL" id="AXJ93361.1"/>
    </source>
</evidence>
<dbReference type="InterPro" id="IPR002429">
    <property type="entry name" value="CcO_II-like_C"/>
</dbReference>
<keyword evidence="9" id="KW-0496">Mitochondrion</keyword>
<dbReference type="AlphaFoldDB" id="A0A345WJW8"/>
<dbReference type="GO" id="GO:0042773">
    <property type="term" value="P:ATP synthesis coupled electron transport"/>
    <property type="evidence" value="ECO:0007669"/>
    <property type="project" value="TreeGrafter"/>
</dbReference>
<dbReference type="PANTHER" id="PTHR22888">
    <property type="entry name" value="CYTOCHROME C OXIDASE, SUBUNIT II"/>
    <property type="match status" value="1"/>
</dbReference>
<evidence type="ECO:0000256" key="3">
    <source>
        <dbReference type="ARBA" id="ARBA00007866"/>
    </source>
</evidence>
<keyword evidence="7" id="KW-1133">Transmembrane helix</keyword>
<name>A0A345WJW8_UROMR</name>
<sequence length="582" mass="69365">MWGYISTEATYQLNFNVGFSTTRSDILVHLSQWQYWWWFWFAFLWSFYYLFVTRIVRYRSLKMRPKIVTSFRPHGKWGDFLAATIPAIWCLNILSNSNFILRLLEWQNEASLFTVRVRARQWYWVYKFELKNFTDILTAPKNVGYNRWTVNTFGDLQVAEDYLYMLQLRSQNNWVKNYWSEVLQKAGEVKKNHIVAPQEQLSVEVNNQFKTNTINNNLNNLNINLKNNIFNENIEFSKNNFLYFSNELNSYNNVLKLKKSIWEVKDNSELSYTFNDKMEEYSSDFFEKKLLGFNFKKYLMSIKSIFNNKLLNLNLNSNLNMYSDFVESSRSVKRTQGVNLPLRIVKYPFGLDNVYDVNYKAETLNLFNLKFNDNESSLKHKTVPHSTYFAVKQKRYTKKSAISSITKYVKDSDGNKTSKVRYSGKPILFNNSIFEQNENDPIILYKLMKKNKKRGDLIPVNLARRIIRTKRTLVLPAHVNITLITNSFDIVHSWFIPGLGIKLDCVPGRSTHHTFYIDSVGFYYGQCAEICGRYHHHMPIRVCALPFEHFLVWWYTFGLPRLLFTNNQRRFEAYYSFRKYVW</sequence>